<dbReference type="SUPFAM" id="SSF56563">
    <property type="entry name" value="Major capsid protein gp5"/>
    <property type="match status" value="1"/>
</dbReference>
<protein>
    <submittedName>
        <fullName evidence="4">HK97 family phage major capsid protein</fullName>
    </submittedName>
</protein>
<reference evidence="4 5" key="1">
    <citation type="submission" date="2023-07" db="EMBL/GenBank/DDBJ databases">
        <title>Genomic Encyclopedia of Type Strains, Phase IV (KMG-IV): sequencing the most valuable type-strain genomes for metagenomic binning, comparative biology and taxonomic classification.</title>
        <authorList>
            <person name="Goeker M."/>
        </authorList>
    </citation>
    <scope>NUCLEOTIDE SEQUENCE [LARGE SCALE GENOMIC DNA]</scope>
    <source>
        <strain evidence="4 5">DSM 27594</strain>
    </source>
</reference>
<dbReference type="Pfam" id="PF05065">
    <property type="entry name" value="Phage_capsid"/>
    <property type="match status" value="1"/>
</dbReference>
<dbReference type="EMBL" id="JAUSTW010000002">
    <property type="protein sequence ID" value="MDQ0197949.1"/>
    <property type="molecule type" value="Genomic_DNA"/>
</dbReference>
<sequence length="380" mass="41878">MGNEKMLTELRFDLVDEMEKLVSDAKNEKRSLSGAEVKHFDHLKERIAEIDLQLQTKEKEDRGAEGIVTKEIENMDKQAEQRALDEKAFLTLIKENRATGGMLTGGNGVMIPTSIANRIVESAYNVSPLLQLATKWNVKENLVLPIYDYMQNTFSYFTEGNTIADVNGNFTNITLANFIVGHLTKISNSLINRADIDVVSIIINNIGLSLARFLENELINETGAKLRGLKTGVTAMTTGATTMVITPAELVKVQMAVPQILQGNAKWLMHPGTYAYLRGLTASTGQLLMNGDDAGLSADPGFMLLGKEVILSDNMPQMGVGAREIYYGDFSGLDIKMTTDIQVKVLLERFADMYQTGISCFIELDSQVGNIYKLAGYIGK</sequence>
<keyword evidence="2" id="KW-0175">Coiled coil</keyword>
<evidence type="ECO:0000256" key="2">
    <source>
        <dbReference type="SAM" id="Coils"/>
    </source>
</evidence>
<dbReference type="NCBIfam" id="TIGR01554">
    <property type="entry name" value="major_cap_HK97"/>
    <property type="match status" value="1"/>
</dbReference>
<evidence type="ECO:0000313" key="5">
    <source>
        <dbReference type="Proteomes" id="UP001224122"/>
    </source>
</evidence>
<name>A0ABT9XQZ2_9BACI</name>
<keyword evidence="5" id="KW-1185">Reference proteome</keyword>
<dbReference type="Gene3D" id="3.30.2400.10">
    <property type="entry name" value="Major capsid protein gp5"/>
    <property type="match status" value="1"/>
</dbReference>
<dbReference type="RefSeq" id="WP_307405215.1">
    <property type="nucleotide sequence ID" value="NZ_JAUSTW010000002.1"/>
</dbReference>
<gene>
    <name evidence="4" type="ORF">J2S10_001090</name>
</gene>
<comment type="subcellular location">
    <subcellularLocation>
        <location evidence="1">Virion</location>
    </subcellularLocation>
</comment>
<proteinExistence type="predicted"/>
<organism evidence="4 5">
    <name type="scientific">Neobacillus ginsengisoli</name>
    <dbReference type="NCBI Taxonomy" id="904295"/>
    <lineage>
        <taxon>Bacteria</taxon>
        <taxon>Bacillati</taxon>
        <taxon>Bacillota</taxon>
        <taxon>Bacilli</taxon>
        <taxon>Bacillales</taxon>
        <taxon>Bacillaceae</taxon>
        <taxon>Neobacillus</taxon>
    </lineage>
</organism>
<comment type="caution">
    <text evidence="4">The sequence shown here is derived from an EMBL/GenBank/DDBJ whole genome shotgun (WGS) entry which is preliminary data.</text>
</comment>
<dbReference type="Gene3D" id="3.30.2320.10">
    <property type="entry name" value="hypothetical protein PF0899 domain"/>
    <property type="match status" value="1"/>
</dbReference>
<feature type="coiled-coil region" evidence="2">
    <location>
        <begin position="15"/>
        <end position="60"/>
    </location>
</feature>
<evidence type="ECO:0000259" key="3">
    <source>
        <dbReference type="Pfam" id="PF05065"/>
    </source>
</evidence>
<dbReference type="InterPro" id="IPR054612">
    <property type="entry name" value="Phage_capsid-like_C"/>
</dbReference>
<dbReference type="Proteomes" id="UP001224122">
    <property type="component" value="Unassembled WGS sequence"/>
</dbReference>
<accession>A0ABT9XQZ2</accession>
<evidence type="ECO:0000256" key="1">
    <source>
        <dbReference type="ARBA" id="ARBA00004328"/>
    </source>
</evidence>
<feature type="domain" description="Phage capsid-like C-terminal" evidence="3">
    <location>
        <begin position="108"/>
        <end position="368"/>
    </location>
</feature>
<dbReference type="InterPro" id="IPR024455">
    <property type="entry name" value="Phage_capsid"/>
</dbReference>
<evidence type="ECO:0000313" key="4">
    <source>
        <dbReference type="EMBL" id="MDQ0197949.1"/>
    </source>
</evidence>